<organism evidence="2">
    <name type="scientific">uncultured Microvirga sp</name>
    <dbReference type="NCBI Taxonomy" id="412392"/>
    <lineage>
        <taxon>Bacteria</taxon>
        <taxon>Pseudomonadati</taxon>
        <taxon>Pseudomonadota</taxon>
        <taxon>Alphaproteobacteria</taxon>
        <taxon>Hyphomicrobiales</taxon>
        <taxon>Methylobacteriaceae</taxon>
        <taxon>Microvirga</taxon>
        <taxon>environmental samples</taxon>
    </lineage>
</organism>
<feature type="compositionally biased region" description="Low complexity" evidence="1">
    <location>
        <begin position="71"/>
        <end position="81"/>
    </location>
</feature>
<dbReference type="AlphaFoldDB" id="A0A6J4LQX1"/>
<accession>A0A6J4LQX1</accession>
<protein>
    <submittedName>
        <fullName evidence="2">Uncharacterized protein</fullName>
    </submittedName>
</protein>
<feature type="compositionally biased region" description="Basic and acidic residues" evidence="1">
    <location>
        <begin position="163"/>
        <end position="178"/>
    </location>
</feature>
<feature type="compositionally biased region" description="Basic residues" evidence="1">
    <location>
        <begin position="48"/>
        <end position="61"/>
    </location>
</feature>
<feature type="non-terminal residue" evidence="2">
    <location>
        <position position="184"/>
    </location>
</feature>
<dbReference type="EMBL" id="CADCUC010000368">
    <property type="protein sequence ID" value="CAA9339112.1"/>
    <property type="molecule type" value="Genomic_DNA"/>
</dbReference>
<evidence type="ECO:0000256" key="1">
    <source>
        <dbReference type="SAM" id="MobiDB-lite"/>
    </source>
</evidence>
<sequence length="184" mass="19668">GNEDARRGSAAAEGAGRRLRRISDAAARRAPDAQGAGDRDAGDERSRKVQRHRLSGHRRGPRAAQPRVEQDGPPAAAASRGAGLGRDRARRGLCGPAARHPARAGHRPRARTRHGRGARRRGAGRPIGAVREERRGARPAGAPRGLAHGPLLARALGLGPVHPLDRHRPAPARRDARPRQHFCL</sequence>
<feature type="region of interest" description="Disordered" evidence="1">
    <location>
        <begin position="1"/>
        <end position="184"/>
    </location>
</feature>
<gene>
    <name evidence="2" type="ORF">AVDCRST_MAG90-1856</name>
</gene>
<feature type="compositionally biased region" description="Basic residues" evidence="1">
    <location>
        <begin position="100"/>
        <end position="123"/>
    </location>
</feature>
<feature type="non-terminal residue" evidence="2">
    <location>
        <position position="1"/>
    </location>
</feature>
<feature type="compositionally biased region" description="Basic and acidic residues" evidence="1">
    <location>
        <begin position="21"/>
        <end position="47"/>
    </location>
</feature>
<evidence type="ECO:0000313" key="2">
    <source>
        <dbReference type="EMBL" id="CAA9339112.1"/>
    </source>
</evidence>
<reference evidence="2" key="1">
    <citation type="submission" date="2020-02" db="EMBL/GenBank/DDBJ databases">
        <authorList>
            <person name="Meier V. D."/>
        </authorList>
    </citation>
    <scope>NUCLEOTIDE SEQUENCE</scope>
    <source>
        <strain evidence="2">AVDCRST_MAG90</strain>
    </source>
</reference>
<proteinExistence type="predicted"/>
<feature type="compositionally biased region" description="Low complexity" evidence="1">
    <location>
        <begin position="138"/>
        <end position="160"/>
    </location>
</feature>
<name>A0A6J4LQX1_9HYPH</name>